<feature type="compositionally biased region" description="Basic residues" evidence="2">
    <location>
        <begin position="145"/>
        <end position="154"/>
    </location>
</feature>
<gene>
    <name evidence="3" type="ORF">PCOR1329_LOCUS2522</name>
</gene>
<evidence type="ECO:0000256" key="1">
    <source>
        <dbReference type="SAM" id="Coils"/>
    </source>
</evidence>
<comment type="caution">
    <text evidence="3">The sequence shown here is derived from an EMBL/GenBank/DDBJ whole genome shotgun (WGS) entry which is preliminary data.</text>
</comment>
<reference evidence="3" key="1">
    <citation type="submission" date="2023-10" db="EMBL/GenBank/DDBJ databases">
        <authorList>
            <person name="Chen Y."/>
            <person name="Shah S."/>
            <person name="Dougan E. K."/>
            <person name="Thang M."/>
            <person name="Chan C."/>
        </authorList>
    </citation>
    <scope>NUCLEOTIDE SEQUENCE [LARGE SCALE GENOMIC DNA]</scope>
</reference>
<evidence type="ECO:0000256" key="2">
    <source>
        <dbReference type="SAM" id="MobiDB-lite"/>
    </source>
</evidence>
<feature type="region of interest" description="Disordered" evidence="2">
    <location>
        <begin position="1"/>
        <end position="49"/>
    </location>
</feature>
<protein>
    <submittedName>
        <fullName evidence="3">Uncharacterized protein</fullName>
    </submittedName>
</protein>
<name>A0ABN9PFM3_9DINO</name>
<keyword evidence="4" id="KW-1185">Reference proteome</keyword>
<keyword evidence="1" id="KW-0175">Coiled coil</keyword>
<feature type="region of interest" description="Disordered" evidence="2">
    <location>
        <begin position="69"/>
        <end position="105"/>
    </location>
</feature>
<accession>A0ABN9PFM3</accession>
<sequence>MATWSAGRSSLSGVARSAGSRPIGRAGCDADVESRRQQRCSNGRKASPVAMPGAVLGMAAVLLLPGPSAKQDWRSNPPITPGNSSNSWRQRVHQPSRAAVRVAPQGLQQTPVRRTDHLRTEAAQLEHATCKGSLLLPPRSCSRSSARKCKRRSRAGNLTSRSDNVGHRLNRCKGRLSKICDDIAACDKRLEQAQKEKQELKTKRAAADKECAELQSQLVAYLPLGGSPVVGSFGVPLELLDGTAGIKKMVESEAVKEFATLFRAHAQVPGLGVHNSGDGRIRCRRACSHG</sequence>
<feature type="coiled-coil region" evidence="1">
    <location>
        <begin position="176"/>
        <end position="217"/>
    </location>
</feature>
<evidence type="ECO:0000313" key="4">
    <source>
        <dbReference type="Proteomes" id="UP001189429"/>
    </source>
</evidence>
<feature type="region of interest" description="Disordered" evidence="2">
    <location>
        <begin position="145"/>
        <end position="164"/>
    </location>
</feature>
<feature type="compositionally biased region" description="Polar residues" evidence="2">
    <location>
        <begin position="1"/>
        <end position="12"/>
    </location>
</feature>
<dbReference type="Proteomes" id="UP001189429">
    <property type="component" value="Unassembled WGS sequence"/>
</dbReference>
<evidence type="ECO:0000313" key="3">
    <source>
        <dbReference type="EMBL" id="CAK0791716.1"/>
    </source>
</evidence>
<proteinExistence type="predicted"/>
<organism evidence="3 4">
    <name type="scientific">Prorocentrum cordatum</name>
    <dbReference type="NCBI Taxonomy" id="2364126"/>
    <lineage>
        <taxon>Eukaryota</taxon>
        <taxon>Sar</taxon>
        <taxon>Alveolata</taxon>
        <taxon>Dinophyceae</taxon>
        <taxon>Prorocentrales</taxon>
        <taxon>Prorocentraceae</taxon>
        <taxon>Prorocentrum</taxon>
    </lineage>
</organism>
<dbReference type="EMBL" id="CAUYUJ010000636">
    <property type="protein sequence ID" value="CAK0791716.1"/>
    <property type="molecule type" value="Genomic_DNA"/>
</dbReference>